<dbReference type="RefSeq" id="WP_284720699.1">
    <property type="nucleotide sequence ID" value="NZ_JARZHI010000016.1"/>
</dbReference>
<proteinExistence type="predicted"/>
<dbReference type="Proteomes" id="UP001160301">
    <property type="component" value="Unassembled WGS sequence"/>
</dbReference>
<dbReference type="InterPro" id="IPR017853">
    <property type="entry name" value="GH"/>
</dbReference>
<keyword evidence="4" id="KW-1185">Reference proteome</keyword>
<dbReference type="SUPFAM" id="SSF51445">
    <property type="entry name" value="(Trans)glycosidases"/>
    <property type="match status" value="1"/>
</dbReference>
<sequence length="530" mass="55662">MLQLIRPAFATAFIFCTLAACSGGGSGDDGAGASGASGGSGGAGASGGSGSSSGGGGSGGSGAGGGGALGGPFRYGVNYGFPNPGWNDQNLAFLSHEAGSNSARLKLSEQHLDTWGYDIEVGDMKGYAELGMGEHVAFLGVPTPEHATAPAGTPNWELEHYIPKNLYEPVFNGDGSINPNNYWGSYVYQTVTTYKPWVRVWEVWNEPDWVPDWQVTQTWDTEPPTKEQLVRFGGSIYDYVRMLRVSFEAAKKADPEARIALGGIGYPNFLSAVLRYTDNPSGGVVTNDYPKTGSSYFDVVSFHYYPVFGPGSSDEGVTGFLKLKSDLDKKLTDAGVTGKGWIVTETGAPHVAVGGAPGGAEYAPNYLVKVMTAAQTVGIERIDWFCLSDGKAVGASTNSFDYMGLYVDVSKLGQTSEAVRTEAGRAYRTLGKLLEGALFDKTGTTALGLPDTVGGAAFRLPDMRRAFVLWARTKGGNETASASYSLAAEGSYESYGLDFGDTGAVETLSPDGGKISLTLGGAPRIYVQKP</sequence>
<feature type="region of interest" description="Disordered" evidence="1">
    <location>
        <begin position="29"/>
        <end position="62"/>
    </location>
</feature>
<comment type="caution">
    <text evidence="3">The sequence shown here is derived from an EMBL/GenBank/DDBJ whole genome shotgun (WGS) entry which is preliminary data.</text>
</comment>
<evidence type="ECO:0000256" key="2">
    <source>
        <dbReference type="SAM" id="SignalP"/>
    </source>
</evidence>
<dbReference type="Gene3D" id="3.20.20.80">
    <property type="entry name" value="Glycosidases"/>
    <property type="match status" value="1"/>
</dbReference>
<reference evidence="3 4" key="1">
    <citation type="submission" date="2023-04" db="EMBL/GenBank/DDBJ databases">
        <title>The genome sequence of Polyangium sorediatum DSM14670.</title>
        <authorList>
            <person name="Zhang X."/>
        </authorList>
    </citation>
    <scope>NUCLEOTIDE SEQUENCE [LARGE SCALE GENOMIC DNA]</scope>
    <source>
        <strain evidence="3 4">DSM 14670</strain>
    </source>
</reference>
<feature type="chain" id="PRO_5045880048" description="Beta-xylosidase" evidence="2">
    <location>
        <begin position="20"/>
        <end position="530"/>
    </location>
</feature>
<evidence type="ECO:0000256" key="1">
    <source>
        <dbReference type="SAM" id="MobiDB-lite"/>
    </source>
</evidence>
<gene>
    <name evidence="3" type="ORF">QHF89_19535</name>
</gene>
<keyword evidence="2" id="KW-0732">Signal</keyword>
<evidence type="ECO:0000313" key="4">
    <source>
        <dbReference type="Proteomes" id="UP001160301"/>
    </source>
</evidence>
<dbReference type="PANTHER" id="PTHR12631">
    <property type="entry name" value="ALPHA-L-IDURONIDASE"/>
    <property type="match status" value="1"/>
</dbReference>
<protein>
    <recommendedName>
        <fullName evidence="5">Beta-xylosidase</fullName>
    </recommendedName>
</protein>
<feature type="signal peptide" evidence="2">
    <location>
        <begin position="1"/>
        <end position="19"/>
    </location>
</feature>
<name>A0ABT6NTM8_9BACT</name>
<organism evidence="3 4">
    <name type="scientific">Polyangium sorediatum</name>
    <dbReference type="NCBI Taxonomy" id="889274"/>
    <lineage>
        <taxon>Bacteria</taxon>
        <taxon>Pseudomonadati</taxon>
        <taxon>Myxococcota</taxon>
        <taxon>Polyangia</taxon>
        <taxon>Polyangiales</taxon>
        <taxon>Polyangiaceae</taxon>
        <taxon>Polyangium</taxon>
    </lineage>
</organism>
<dbReference type="EMBL" id="JARZHI010000016">
    <property type="protein sequence ID" value="MDI1431697.1"/>
    <property type="molecule type" value="Genomic_DNA"/>
</dbReference>
<dbReference type="PROSITE" id="PS51257">
    <property type="entry name" value="PROKAR_LIPOPROTEIN"/>
    <property type="match status" value="1"/>
</dbReference>
<dbReference type="InterPro" id="IPR051923">
    <property type="entry name" value="Glycosyl_Hydrolase_39"/>
</dbReference>
<evidence type="ECO:0008006" key="5">
    <source>
        <dbReference type="Google" id="ProtNLM"/>
    </source>
</evidence>
<accession>A0ABT6NTM8</accession>
<dbReference type="PANTHER" id="PTHR12631:SF11">
    <property type="entry name" value="GLYCOSIDE HYDROLASE FAMILY 5 DOMAIN-CONTAINING PROTEIN"/>
    <property type="match status" value="1"/>
</dbReference>
<evidence type="ECO:0000313" key="3">
    <source>
        <dbReference type="EMBL" id="MDI1431697.1"/>
    </source>
</evidence>